<keyword evidence="7" id="KW-1185">Reference proteome</keyword>
<gene>
    <name evidence="6" type="ORF">R4146_03960</name>
</gene>
<dbReference type="EMBL" id="JAWMWH010000001">
    <property type="protein sequence ID" value="MEJ6400327.1"/>
    <property type="molecule type" value="Genomic_DNA"/>
</dbReference>
<keyword evidence="3" id="KW-0804">Transcription</keyword>
<comment type="caution">
    <text evidence="6">The sequence shown here is derived from an EMBL/GenBank/DDBJ whole genome shotgun (WGS) entry which is preliminary data.</text>
</comment>
<dbReference type="PANTHER" id="PTHR47506:SF1">
    <property type="entry name" value="HTH-TYPE TRANSCRIPTIONAL REGULATOR YJDC"/>
    <property type="match status" value="1"/>
</dbReference>
<keyword evidence="1" id="KW-0805">Transcription regulation</keyword>
<evidence type="ECO:0000256" key="4">
    <source>
        <dbReference type="PROSITE-ProRule" id="PRU00335"/>
    </source>
</evidence>
<proteinExistence type="predicted"/>
<dbReference type="InterPro" id="IPR009057">
    <property type="entry name" value="Homeodomain-like_sf"/>
</dbReference>
<dbReference type="PROSITE" id="PS50977">
    <property type="entry name" value="HTH_TETR_2"/>
    <property type="match status" value="1"/>
</dbReference>
<evidence type="ECO:0000256" key="1">
    <source>
        <dbReference type="ARBA" id="ARBA00023015"/>
    </source>
</evidence>
<dbReference type="Pfam" id="PF00440">
    <property type="entry name" value="TetR_N"/>
    <property type="match status" value="1"/>
</dbReference>
<evidence type="ECO:0000256" key="2">
    <source>
        <dbReference type="ARBA" id="ARBA00023125"/>
    </source>
</evidence>
<organism evidence="6 7">
    <name type="scientific">Nicoliella lavandulae</name>
    <dbReference type="NCBI Taxonomy" id="3082954"/>
    <lineage>
        <taxon>Bacteria</taxon>
        <taxon>Bacillati</taxon>
        <taxon>Bacillota</taxon>
        <taxon>Bacilli</taxon>
        <taxon>Lactobacillales</taxon>
        <taxon>Lactobacillaceae</taxon>
        <taxon>Nicoliella</taxon>
    </lineage>
</organism>
<reference evidence="6 7" key="1">
    <citation type="submission" date="2023-10" db="EMBL/GenBank/DDBJ databases">
        <title>Nicoliella lavandulae sp. nov. isolated from Lavandula angustifolia flowers.</title>
        <authorList>
            <person name="Alcantara C."/>
            <person name="Zuniga M."/>
            <person name="Landete J.M."/>
            <person name="Monedero V."/>
        </authorList>
    </citation>
    <scope>NUCLEOTIDE SEQUENCE [LARGE SCALE GENOMIC DNA]</scope>
    <source>
        <strain evidence="6 7">Es01</strain>
    </source>
</reference>
<dbReference type="RefSeq" id="WP_339960137.1">
    <property type="nucleotide sequence ID" value="NZ_JAWMWH010000001.1"/>
</dbReference>
<dbReference type="Proteomes" id="UP001370590">
    <property type="component" value="Unassembled WGS sequence"/>
</dbReference>
<feature type="DNA-binding region" description="H-T-H motif" evidence="4">
    <location>
        <begin position="29"/>
        <end position="48"/>
    </location>
</feature>
<keyword evidence="2 4" id="KW-0238">DNA-binding</keyword>
<evidence type="ECO:0000313" key="6">
    <source>
        <dbReference type="EMBL" id="MEJ6400327.1"/>
    </source>
</evidence>
<evidence type="ECO:0000313" key="7">
    <source>
        <dbReference type="Proteomes" id="UP001370590"/>
    </source>
</evidence>
<accession>A0ABU8SK85</accession>
<feature type="domain" description="HTH tetR-type" evidence="5">
    <location>
        <begin position="6"/>
        <end position="66"/>
    </location>
</feature>
<dbReference type="SUPFAM" id="SSF46689">
    <property type="entry name" value="Homeodomain-like"/>
    <property type="match status" value="1"/>
</dbReference>
<evidence type="ECO:0000256" key="3">
    <source>
        <dbReference type="ARBA" id="ARBA00023163"/>
    </source>
</evidence>
<protein>
    <submittedName>
        <fullName evidence="6">Helix-turn-helix domain-containing protein</fullName>
    </submittedName>
</protein>
<name>A0ABU8SK85_9LACO</name>
<evidence type="ECO:0000259" key="5">
    <source>
        <dbReference type="PROSITE" id="PS50977"/>
    </source>
</evidence>
<dbReference type="InterPro" id="IPR001647">
    <property type="entry name" value="HTH_TetR"/>
</dbReference>
<dbReference type="Gene3D" id="1.10.10.60">
    <property type="entry name" value="Homeodomain-like"/>
    <property type="match status" value="1"/>
</dbReference>
<sequence>MGRTKTFDPHTVLTQIGQLFIRSGYNGTSLDDIVKRTGLLRGSLYSTFGSKQGMFIAALKLSLAGRDDQLKWGLLMVAMLEVTPRSKKVFKIVQAWYESNQSNQIAAQIGLALLKHSGIIHGDENNGKQS</sequence>
<dbReference type="PANTHER" id="PTHR47506">
    <property type="entry name" value="TRANSCRIPTIONAL REGULATORY PROTEIN"/>
    <property type="match status" value="1"/>
</dbReference>